<feature type="repeat" description="WD" evidence="6">
    <location>
        <begin position="1576"/>
        <end position="1617"/>
    </location>
</feature>
<dbReference type="SUPFAM" id="SSF50969">
    <property type="entry name" value="YVTN repeat-like/Quinoprotein amine dehydrogenase"/>
    <property type="match status" value="1"/>
</dbReference>
<dbReference type="InterPro" id="IPR001680">
    <property type="entry name" value="WD40_rpt"/>
</dbReference>
<dbReference type="PANTHER" id="PTHR19848">
    <property type="entry name" value="WD40 REPEAT PROTEIN"/>
    <property type="match status" value="1"/>
</dbReference>
<evidence type="ECO:0000259" key="9">
    <source>
        <dbReference type="Pfam" id="PF18998"/>
    </source>
</evidence>
<dbReference type="SMART" id="SM00320">
    <property type="entry name" value="WD40"/>
    <property type="match status" value="14"/>
</dbReference>
<dbReference type="InterPro" id="IPR036322">
    <property type="entry name" value="WD40_repeat_dom_sf"/>
</dbReference>
<dbReference type="InterPro" id="IPR000209">
    <property type="entry name" value="Peptidase_S8/S53_dom"/>
</dbReference>
<feature type="repeat" description="WD" evidence="6">
    <location>
        <begin position="1541"/>
        <end position="1575"/>
    </location>
</feature>
<keyword evidence="2" id="KW-0645">Protease</keyword>
<feature type="compositionally biased region" description="Polar residues" evidence="7">
    <location>
        <begin position="968"/>
        <end position="979"/>
    </location>
</feature>
<dbReference type="PROSITE" id="PS50082">
    <property type="entry name" value="WD_REPEATS_2"/>
    <property type="match status" value="6"/>
</dbReference>
<evidence type="ECO:0000259" key="8">
    <source>
        <dbReference type="Pfam" id="PF00082"/>
    </source>
</evidence>
<dbReference type="Gene3D" id="3.40.50.200">
    <property type="entry name" value="Peptidase S8/S53 domain"/>
    <property type="match status" value="1"/>
</dbReference>
<dbReference type="SUPFAM" id="SSF50978">
    <property type="entry name" value="WD40 repeat-like"/>
    <property type="match status" value="1"/>
</dbReference>
<feature type="domain" description="Bacterial repeat" evidence="9">
    <location>
        <begin position="2028"/>
        <end position="2085"/>
    </location>
</feature>
<keyword evidence="3" id="KW-0677">Repeat</keyword>
<dbReference type="PROSITE" id="PS50294">
    <property type="entry name" value="WD_REPEATS_REGION"/>
    <property type="match status" value="5"/>
</dbReference>
<dbReference type="Gene3D" id="2.60.40.10">
    <property type="entry name" value="Immunoglobulins"/>
    <property type="match status" value="3"/>
</dbReference>
<dbReference type="InterPro" id="IPR023828">
    <property type="entry name" value="Peptidase_S8_Ser-AS"/>
</dbReference>
<evidence type="ECO:0000313" key="11">
    <source>
        <dbReference type="Proteomes" id="UP000346198"/>
    </source>
</evidence>
<feature type="domain" description="Bacterial repeat" evidence="9">
    <location>
        <begin position="2159"/>
        <end position="2225"/>
    </location>
</feature>
<dbReference type="SUPFAM" id="SSF49265">
    <property type="entry name" value="Fibronectin type III"/>
    <property type="match status" value="1"/>
</dbReference>
<keyword evidence="11" id="KW-1185">Reference proteome</keyword>
<feature type="domain" description="Bacterial repeat" evidence="9">
    <location>
        <begin position="2235"/>
        <end position="2294"/>
    </location>
</feature>
<dbReference type="PROSITE" id="PS00138">
    <property type="entry name" value="SUBTILASE_SER"/>
    <property type="match status" value="1"/>
</dbReference>
<dbReference type="GO" id="GO:0006508">
    <property type="term" value="P:proteolysis"/>
    <property type="evidence" value="ECO:0007669"/>
    <property type="project" value="UniProtKB-KW"/>
</dbReference>
<dbReference type="InterPro" id="IPR036116">
    <property type="entry name" value="FN3_sf"/>
</dbReference>
<dbReference type="PANTHER" id="PTHR19848:SF8">
    <property type="entry name" value="F-BOX AND WD REPEAT DOMAIN CONTAINING 7"/>
    <property type="match status" value="1"/>
</dbReference>
<dbReference type="InterPro" id="IPR011044">
    <property type="entry name" value="Quino_amine_DH_bsu"/>
</dbReference>
<organism evidence="10 11">
    <name type="scientific">Pontiella sulfatireligans</name>
    <dbReference type="NCBI Taxonomy" id="2750658"/>
    <lineage>
        <taxon>Bacteria</taxon>
        <taxon>Pseudomonadati</taxon>
        <taxon>Kiritimatiellota</taxon>
        <taxon>Kiritimatiellia</taxon>
        <taxon>Kiritimatiellales</taxon>
        <taxon>Pontiellaceae</taxon>
        <taxon>Pontiella</taxon>
    </lineage>
</organism>
<dbReference type="SUPFAM" id="SSF52743">
    <property type="entry name" value="Subtilisin-like"/>
    <property type="match status" value="1"/>
</dbReference>
<dbReference type="CDD" id="cd05562">
    <property type="entry name" value="Peptidases_S53_like"/>
    <property type="match status" value="1"/>
</dbReference>
<evidence type="ECO:0000256" key="2">
    <source>
        <dbReference type="ARBA" id="ARBA00022670"/>
    </source>
</evidence>
<dbReference type="EMBL" id="CAAHFH010000001">
    <property type="protein sequence ID" value="VGO18430.1"/>
    <property type="molecule type" value="Genomic_DNA"/>
</dbReference>
<feature type="domain" description="Bacterial repeat" evidence="9">
    <location>
        <begin position="2092"/>
        <end position="2155"/>
    </location>
</feature>
<dbReference type="InterPro" id="IPR034075">
    <property type="entry name" value="Glr3161-like_dom"/>
</dbReference>
<accession>A0A6C2UE31</accession>
<evidence type="ECO:0000256" key="1">
    <source>
        <dbReference type="ARBA" id="ARBA00022574"/>
    </source>
</evidence>
<dbReference type="Pfam" id="PF00400">
    <property type="entry name" value="WD40"/>
    <property type="match status" value="6"/>
</dbReference>
<dbReference type="CDD" id="cd00200">
    <property type="entry name" value="WD40"/>
    <property type="match status" value="3"/>
</dbReference>
<gene>
    <name evidence="10" type="primary">fls</name>
    <name evidence="10" type="ORF">SCARR_00483</name>
</gene>
<feature type="region of interest" description="Disordered" evidence="7">
    <location>
        <begin position="2838"/>
        <end position="2869"/>
    </location>
</feature>
<keyword evidence="4" id="KW-0378">Hydrolase</keyword>
<feature type="compositionally biased region" description="Basic and acidic residues" evidence="7">
    <location>
        <begin position="57"/>
        <end position="66"/>
    </location>
</feature>
<protein>
    <submittedName>
        <fullName evidence="10">Fervidolysin</fullName>
    </submittedName>
</protein>
<dbReference type="InterPro" id="IPR036852">
    <property type="entry name" value="Peptidase_S8/S53_dom_sf"/>
</dbReference>
<reference evidence="10 11" key="1">
    <citation type="submission" date="2019-04" db="EMBL/GenBank/DDBJ databases">
        <authorList>
            <person name="Van Vliet M D."/>
        </authorList>
    </citation>
    <scope>NUCLEOTIDE SEQUENCE [LARGE SCALE GENOMIC DNA]</scope>
    <source>
        <strain evidence="10 11">F21</strain>
    </source>
</reference>
<evidence type="ECO:0000256" key="6">
    <source>
        <dbReference type="PROSITE-ProRule" id="PRU00221"/>
    </source>
</evidence>
<feature type="repeat" description="WD" evidence="6">
    <location>
        <begin position="1775"/>
        <end position="1816"/>
    </location>
</feature>
<feature type="domain" description="Peptidase S8/S53" evidence="8">
    <location>
        <begin position="491"/>
        <end position="636"/>
    </location>
</feature>
<dbReference type="RefSeq" id="WP_136059913.1">
    <property type="nucleotide sequence ID" value="NZ_CAAHFH010000001.1"/>
</dbReference>
<dbReference type="Pfam" id="PF18998">
    <property type="entry name" value="Flg_new_2"/>
    <property type="match status" value="4"/>
</dbReference>
<dbReference type="PROSITE" id="PS00678">
    <property type="entry name" value="WD_REPEATS_1"/>
    <property type="match status" value="5"/>
</dbReference>
<evidence type="ECO:0000256" key="3">
    <source>
        <dbReference type="ARBA" id="ARBA00022737"/>
    </source>
</evidence>
<dbReference type="GO" id="GO:0004252">
    <property type="term" value="F:serine-type endopeptidase activity"/>
    <property type="evidence" value="ECO:0007669"/>
    <property type="project" value="InterPro"/>
</dbReference>
<feature type="repeat" description="WD" evidence="6">
    <location>
        <begin position="1734"/>
        <end position="1775"/>
    </location>
</feature>
<dbReference type="InterPro" id="IPR019775">
    <property type="entry name" value="WD40_repeat_CS"/>
</dbReference>
<evidence type="ECO:0000256" key="7">
    <source>
        <dbReference type="SAM" id="MobiDB-lite"/>
    </source>
</evidence>
<dbReference type="InterPro" id="IPR015943">
    <property type="entry name" value="WD40/YVTN_repeat-like_dom_sf"/>
</dbReference>
<feature type="region of interest" description="Disordered" evidence="7">
    <location>
        <begin position="958"/>
        <end position="979"/>
    </location>
</feature>
<evidence type="ECO:0000313" key="10">
    <source>
        <dbReference type="EMBL" id="VGO18430.1"/>
    </source>
</evidence>
<keyword evidence="5" id="KW-0720">Serine protease</keyword>
<evidence type="ECO:0000256" key="5">
    <source>
        <dbReference type="ARBA" id="ARBA00022825"/>
    </source>
</evidence>
<dbReference type="Proteomes" id="UP000346198">
    <property type="component" value="Unassembled WGS sequence"/>
</dbReference>
<feature type="repeat" description="WD" evidence="6">
    <location>
        <begin position="1935"/>
        <end position="1976"/>
    </location>
</feature>
<feature type="repeat" description="WD" evidence="6">
    <location>
        <begin position="1286"/>
        <end position="1328"/>
    </location>
</feature>
<dbReference type="SUPFAM" id="SSF50998">
    <property type="entry name" value="Quinoprotein alcohol dehydrogenase-like"/>
    <property type="match status" value="1"/>
</dbReference>
<evidence type="ECO:0000256" key="4">
    <source>
        <dbReference type="ARBA" id="ARBA00022801"/>
    </source>
</evidence>
<dbReference type="InterPro" id="IPR018391">
    <property type="entry name" value="PQQ_b-propeller_rpt"/>
</dbReference>
<dbReference type="InterPro" id="IPR044060">
    <property type="entry name" value="Bacterial_rp_domain"/>
</dbReference>
<name>A0A6C2UE31_9BACT</name>
<dbReference type="SMART" id="SM00564">
    <property type="entry name" value="PQQ"/>
    <property type="match status" value="4"/>
</dbReference>
<dbReference type="Pfam" id="PF00082">
    <property type="entry name" value="Peptidase_S8"/>
    <property type="match status" value="1"/>
</dbReference>
<sequence length="2993" mass="319499">MMNKWMWSFFVVGMLLVGGISLHALVPIKQNADTEKVSSVDNPEKVAVVGKKAVAKDDLASDHDKPPATIPEQVTNGVADADSPFDKAQESLSAPPMTELSPSGVEQLKKALSEKEQRPLNLQKVDSGLLGLIPGSGSLGIDSAEAIPSLDLVVTAQVDESLLLEIERLGGHIHSVFQEHDWVRLDIAPSALESLAGLDQVRFIRRYVPPMLNKVNVSEGDVAHRASIARAGFDIGGMGVKVGVISDSASASQLSTLISSGDLPAGRVTVLPGQESSGSDEGLAMLEIVYDLVPGAELYFATANGGEPVFASNIRALRDAGCNVIVDDVGYFLEPAFEDGVIAEAVNEVEGDGVVYLSSAGNSGNDNDGQSGVWEGDFRVYQTMNIDGAAYETHDFGSGDLLQITACNGTPIILKWSDRYGASGNDYDLFLVDSSGQVAASSSNIQNGNDDPCEGFQFNVNLAGYYLLIARKAGEQTRFLHLNTNRGRLASGTAGQIYGHSAAEGCIAVAAVDANAARGSGGVFDGREPVETFSSDGPRRVFYDANGSAITSGNYTSSGGAVRNKPDFAAADGVKCATSGFGDFHGTSAAAPHAAAIVALMLDKNPGLSVPEIRQALIAGSMDIEGSGWDRDSGHGLLNAYTVLQNTPSAGLSAPIGISATKGAYIDKVQISWGAVSGATHYQVYRAISASGMKTPLGSWQSGNAFDDTTASAGTVYWYWVQAAESTSGANASTYSAADTGYRKEVTQLSTPAGVMASDGTLESMVSISWNAVSGATHYSVYRATSIGGEKTTLGSWQTSRTYYDTSAVSGTTYYYWVKAAASSSGANASEYSTHDSGFRKVESTATGSLSSIYWSEELDDDGDGYTHQRKLHFSTTLSVAADIRFKVSQKTGSTWTTYFENSGSLAGTVGLQNWNLASVGSAGLSHNLYDWKVELYEDTRLLDSESADGDLVDQKFETAAEDDSAPTRPSISASNGDYESSVRLNCSAKNATHYKFYRSDSVSGVKAEITDWVVDNVFWDSSVARGAVYYYWAKSAASDAGLNASDFSEASSGYVPLLTTPVDVSASDGIYSDKVVVDWPAVPGATHYRIYRSDSWYTYKQALSGWQTQLEYEDTTGDVGRNYNYWVRAANSSSGANASLYGGDEGRSENNQLVARIQAELGTGAIKDFAITGDDKVYTLTSAGLYRWDLLTGVLLRKYTDLPQISASNISLALSADESRVAVIQQFGDDYILDARTGEVLSRLQSGVRAGKFLNDPNLLVGIDGESPERVTIWDIGIGAVVGSFDGHTSAITSISLSEDGSMMATLSGYDETARVWDVASQQCLVMVDTTSGLRCVLSQDGSSLVLGCLGSVEIYDVDTGAMTDSHDTNGEYIYSMAFSPDGAYLYGQSKIWELDTWTEVFDFQGQLQTYPAAKFVHDGAHIAGVNGDGKISLYEYRYESGVPAFYPVQAHSNEVKMIAAADGAERVISGTWEGEVKVLDITDGSEVWSRDMGDYCLGVDITDDGSRVLVAMRYNGVELWDVDSNQLIRSIPAHAGDGIENVYFSPDETKFVTCGWDDTAKVWDVATGQCEATLISHANCVNCAVFSPDGSIVYTGGKDSDVRMWDVATGTCLKTFNESSYTVTSIALAGDGTTLACSQVGGPFVWDVSSGNLLYKMNSSGSVLQFSDDNQSIITSLGTCDLQSGIFTELISVDGYIYSSAISSNGCFLGLNTGEIDHWIPRKNSPDVMPCSAMHTDDLNDVAVSSDGQTIVTASRDGTVIIWDANTGVSKVVFEHEESVYCCDISDDGRYVAASDADRMLRVWDLVTSECIFEVDADSRSDVEFFHSGDLLITTSSDEIKLWSVPDGELMETWEDGGGSLAISDDDSLVATCSDGIADIWDASSGSLLYSHQFDNQWISVREFSVDGSKLLMTSGNDVGIWDVVTGDRLKFFEGHSLTVLDAAFSPDDLHVISGAYDDLVKVWDVTTEQCVKNCIGHSDSVQAVAYLPDGRFVSVEGGAVGTRGIIWQLVDPDNLHEVHIAGGFGSGQYSVGETVYIGGVSPSSAHQFAGWQGDVGVLANMMSEEASFVMPNQDVSLDATYVVQDNVLTVNNGSGSGTYPVGHVVAIASSAPPPGQTFNLWIGDTDYLADISATNTTVIMPDHDVSITATYRTPGYTLTVNNGSGGGSYALGGSVSLVADAPPSGERFDAWTGDTNVLADASSASTSLLMPAHDVSVTATYTGYRLTIENGNGSGVYPSGQSVAIVAEEPPSGQVFERWSGDVGFVDNLSNLTANVAMPASNVTLQATYTTVADDPFGYPETYPTVGMNILGRVELFGQAASDGDIVAVFSGTELRGKGEVIVEETFSGVNLSVQVAQNGELLTFKLWDSNEGVVYEVSPDCNVNAVSGTTLGSYPDGLVPIFVSDDIVLNMDLSAGWNQVSFNIDFEDYSIRNVLSNVLGSVSMAKGLNGSFDPDLPDAWNTLVDFAPANGFWLHMTGNESLALTGSPLERATATIQLIEGWNHVGYPLSGAADVRVVLADALSSSVIDRVTDSSGSFNPHVPDMVNSLTQMRPGRGYWIKANQPYLLTFNANTASALTMLAVQSSSALVNGIPSPHPFGDPVVYPNPVMTVLADVKLYGSNAVYGDVVAAYVGNELRGVQQVDIMFDKAAIATMAVNVNADGEDIRFKIWDASAERVFGVPDVVVASELGGAPFDYPESLLKLDTPYGVDDDTDNIPDHWETNYFGHVTNCVADADADGDGQSNLREYVFGTDPTNRLDADVFSMTSGSMEMDVRTCEKRWYTIEGTDDLMSSNWMVLARFFGTGTNMMLLDPDADELDSQYYRIKAEVMPDDPATYDSDGDGMNDMLDSDPFSKDSDGDGMPDGWEQSYSLNASVSNSVVDSDNDGYSDYAEYVLGTLPNDGDSRFFWSSSNATVNGQLQSAFLVGTASGRVYWVEHTPSLTGSWKMMKRFGGDGGTNSFILQPASNEKGYFRIRASNGNVLQIQRH</sequence>
<proteinExistence type="predicted"/>
<dbReference type="Gene3D" id="2.130.10.10">
    <property type="entry name" value="YVTN repeat-like/Quinoprotein amine dehydrogenase"/>
    <property type="match status" value="4"/>
</dbReference>
<dbReference type="InterPro" id="IPR011047">
    <property type="entry name" value="Quinoprotein_ADH-like_sf"/>
</dbReference>
<keyword evidence="1 6" id="KW-0853">WD repeat</keyword>
<feature type="region of interest" description="Disordered" evidence="7">
    <location>
        <begin position="57"/>
        <end position="101"/>
    </location>
</feature>
<dbReference type="InterPro" id="IPR013783">
    <property type="entry name" value="Ig-like_fold"/>
</dbReference>